<feature type="region of interest" description="Disordered" evidence="10">
    <location>
        <begin position="45"/>
        <end position="146"/>
    </location>
</feature>
<dbReference type="AlphaFoldDB" id="A0A2M9G730"/>
<dbReference type="NCBIfam" id="NF009118">
    <property type="entry name" value="PRK12469.1"/>
    <property type="match status" value="1"/>
</dbReference>
<dbReference type="InterPro" id="IPR007046">
    <property type="entry name" value="RNA_pol_sigma_54_core-bd"/>
</dbReference>
<dbReference type="GO" id="GO:0016987">
    <property type="term" value="F:sigma factor activity"/>
    <property type="evidence" value="ECO:0007669"/>
    <property type="project" value="UniProtKB-KW"/>
</dbReference>
<name>A0A2M9G730_9PROT</name>
<keyword evidence="4 9" id="KW-0548">Nucleotidyltransferase</keyword>
<accession>A0A2M9G730</accession>
<evidence type="ECO:0000256" key="4">
    <source>
        <dbReference type="ARBA" id="ARBA00022695"/>
    </source>
</evidence>
<dbReference type="PROSITE" id="PS00718">
    <property type="entry name" value="SIGMA54_2"/>
    <property type="match status" value="1"/>
</dbReference>
<keyword evidence="8 9" id="KW-0804">Transcription</keyword>
<evidence type="ECO:0000256" key="3">
    <source>
        <dbReference type="ARBA" id="ARBA00022679"/>
    </source>
</evidence>
<reference evidence="13 14" key="1">
    <citation type="submission" date="2017-11" db="EMBL/GenBank/DDBJ databases">
        <title>Draft genome sequence of Rhizobiales bacterium SY3-13.</title>
        <authorList>
            <person name="Sun C."/>
        </authorList>
    </citation>
    <scope>NUCLEOTIDE SEQUENCE [LARGE SCALE GENOMIC DNA]</scope>
    <source>
        <strain evidence="13 14">SY3-13</strain>
    </source>
</reference>
<dbReference type="PANTHER" id="PTHR32248:SF4">
    <property type="entry name" value="RNA POLYMERASE SIGMA-54 FACTOR"/>
    <property type="match status" value="1"/>
</dbReference>
<evidence type="ECO:0000256" key="2">
    <source>
        <dbReference type="ARBA" id="ARBA00022478"/>
    </source>
</evidence>
<keyword evidence="2 9" id="KW-0240">DNA-directed RNA polymerase</keyword>
<dbReference type="Pfam" id="PF00309">
    <property type="entry name" value="Sigma54_AID"/>
    <property type="match status" value="1"/>
</dbReference>
<sequence>MALSTRLELRQSQNLVMTPQLQQAIKLLQLNNIELSAFVEQELERNPLLDDSGPDAPEPDNRPESDSADAGGDGFGDEPLSEMSIDAEKGGGAEAESALDAGYDDVHGNDSPSDRLSETPAGGGDIGDSGGGSLGQIGGGGSHKFDDMDLSLENTLSNSESLRDHLTAQLNLAPASVEARLIAAAIIDSIDEDGYFREDIEEMAERLGCAPAAVEDALALVQAFDPTGVAARDLAECLALQLQELDRYDPAMKALVGRLDLLARQDYPALLRECGVDGEDLTDMIRELKRLDPRPGRQFETEEAQTAIPDVLLRQKPDGGWQIELNPETLPRVLVNNRYYAEISAATRTAQDKTYLTDCFNNANWLVKSLEQRANTIMKVATELVRQQDGFFAHGVQHLRPLNLRTIADAIGMHESTVSRVTSNKYIGTPRGIFEMKYFFTASIPATDGGASHSAEAVRHRIKDLIEVETPEAVLSDDRIVEILRADGVDIARRTVAKYREALRIPSSVQRRRMKRMQLDMAR</sequence>
<dbReference type="InterPro" id="IPR000394">
    <property type="entry name" value="RNA_pol_sigma_54"/>
</dbReference>
<evidence type="ECO:0000256" key="1">
    <source>
        <dbReference type="ARBA" id="ARBA00008798"/>
    </source>
</evidence>
<keyword evidence="3 9" id="KW-0808">Transferase</keyword>
<feature type="compositionally biased region" description="Basic and acidic residues" evidence="10">
    <location>
        <begin position="104"/>
        <end position="117"/>
    </location>
</feature>
<dbReference type="InterPro" id="IPR007634">
    <property type="entry name" value="RNA_pol_sigma_54_DNA-bd"/>
</dbReference>
<dbReference type="GO" id="GO:0016779">
    <property type="term" value="F:nucleotidyltransferase activity"/>
    <property type="evidence" value="ECO:0007669"/>
    <property type="project" value="UniProtKB-KW"/>
</dbReference>
<dbReference type="PANTHER" id="PTHR32248">
    <property type="entry name" value="RNA POLYMERASE SIGMA-54 FACTOR"/>
    <property type="match status" value="1"/>
</dbReference>
<evidence type="ECO:0000259" key="12">
    <source>
        <dbReference type="Pfam" id="PF04963"/>
    </source>
</evidence>
<dbReference type="OrthoDB" id="9814402at2"/>
<dbReference type="NCBIfam" id="TIGR02395">
    <property type="entry name" value="rpoN_sigma"/>
    <property type="match status" value="1"/>
</dbReference>
<dbReference type="EMBL" id="PHIG01000004">
    <property type="protein sequence ID" value="PJK31528.1"/>
    <property type="molecule type" value="Genomic_DNA"/>
</dbReference>
<dbReference type="GO" id="GO:0006352">
    <property type="term" value="P:DNA-templated transcription initiation"/>
    <property type="evidence" value="ECO:0007669"/>
    <property type="project" value="InterPro"/>
</dbReference>
<dbReference type="Gene3D" id="1.10.10.60">
    <property type="entry name" value="Homeodomain-like"/>
    <property type="match status" value="1"/>
</dbReference>
<proteinExistence type="inferred from homology"/>
<evidence type="ECO:0000256" key="9">
    <source>
        <dbReference type="PIRNR" id="PIRNR000774"/>
    </source>
</evidence>
<dbReference type="RefSeq" id="WP_109794354.1">
    <property type="nucleotide sequence ID" value="NZ_PHIG01000004.1"/>
</dbReference>
<keyword evidence="14" id="KW-1185">Reference proteome</keyword>
<dbReference type="Gene3D" id="1.10.10.1330">
    <property type="entry name" value="RNA polymerase sigma-54 factor, core-binding domain"/>
    <property type="match status" value="1"/>
</dbReference>
<dbReference type="InterPro" id="IPR038709">
    <property type="entry name" value="RpoN_core-bd_sf"/>
</dbReference>
<evidence type="ECO:0000259" key="11">
    <source>
        <dbReference type="Pfam" id="PF04552"/>
    </source>
</evidence>
<organism evidence="13 14">
    <name type="scientific">Minwuia thermotolerans</name>
    <dbReference type="NCBI Taxonomy" id="2056226"/>
    <lineage>
        <taxon>Bacteria</taxon>
        <taxon>Pseudomonadati</taxon>
        <taxon>Pseudomonadota</taxon>
        <taxon>Alphaproteobacteria</taxon>
        <taxon>Minwuiales</taxon>
        <taxon>Minwuiaceae</taxon>
        <taxon>Minwuia</taxon>
    </lineage>
</organism>
<feature type="domain" description="RNA polymerase sigma factor 54 core-binding" evidence="12">
    <location>
        <begin position="152"/>
        <end position="339"/>
    </location>
</feature>
<dbReference type="PROSITE" id="PS50044">
    <property type="entry name" value="SIGMA54_3"/>
    <property type="match status" value="1"/>
</dbReference>
<evidence type="ECO:0000256" key="5">
    <source>
        <dbReference type="ARBA" id="ARBA00023015"/>
    </source>
</evidence>
<keyword evidence="7 9" id="KW-0238">DNA-binding</keyword>
<comment type="function">
    <text evidence="9">Sigma factors are initiation factors that promote the attachment of RNA polymerase to specific initiation sites and are then released.</text>
</comment>
<evidence type="ECO:0000256" key="10">
    <source>
        <dbReference type="SAM" id="MobiDB-lite"/>
    </source>
</evidence>
<comment type="caution">
    <text evidence="13">The sequence shown here is derived from an EMBL/GenBank/DDBJ whole genome shotgun (WGS) entry which is preliminary data.</text>
</comment>
<evidence type="ECO:0000256" key="6">
    <source>
        <dbReference type="ARBA" id="ARBA00023082"/>
    </source>
</evidence>
<dbReference type="GO" id="GO:0003677">
    <property type="term" value="F:DNA binding"/>
    <property type="evidence" value="ECO:0007669"/>
    <property type="project" value="UniProtKB-KW"/>
</dbReference>
<dbReference type="GO" id="GO:0000428">
    <property type="term" value="C:DNA-directed RNA polymerase complex"/>
    <property type="evidence" value="ECO:0007669"/>
    <property type="project" value="UniProtKB-KW"/>
</dbReference>
<comment type="similarity">
    <text evidence="1 9">Belongs to the sigma-54 factor family.</text>
</comment>
<gene>
    <name evidence="13" type="primary">rpoN</name>
    <name evidence="13" type="ORF">CVT23_00270</name>
</gene>
<feature type="domain" description="RNA polymerase sigma factor 54 DNA-binding" evidence="11">
    <location>
        <begin position="354"/>
        <end position="513"/>
    </location>
</feature>
<keyword evidence="6 9" id="KW-0731">Sigma factor</keyword>
<evidence type="ECO:0000256" key="8">
    <source>
        <dbReference type="ARBA" id="ARBA00023163"/>
    </source>
</evidence>
<evidence type="ECO:0000313" key="14">
    <source>
        <dbReference type="Proteomes" id="UP000229498"/>
    </source>
</evidence>
<dbReference type="Pfam" id="PF04552">
    <property type="entry name" value="Sigma54_DBD"/>
    <property type="match status" value="1"/>
</dbReference>
<protein>
    <recommendedName>
        <fullName evidence="9">RNA polymerase sigma-54 factor</fullName>
    </recommendedName>
</protein>
<dbReference type="PIRSF" id="PIRSF000774">
    <property type="entry name" value="RpoN"/>
    <property type="match status" value="1"/>
</dbReference>
<dbReference type="PROSITE" id="PS00717">
    <property type="entry name" value="SIGMA54_1"/>
    <property type="match status" value="1"/>
</dbReference>
<keyword evidence="5 9" id="KW-0805">Transcription regulation</keyword>
<dbReference type="Proteomes" id="UP000229498">
    <property type="component" value="Unassembled WGS sequence"/>
</dbReference>
<evidence type="ECO:0000313" key="13">
    <source>
        <dbReference type="EMBL" id="PJK31528.1"/>
    </source>
</evidence>
<dbReference type="Pfam" id="PF04963">
    <property type="entry name" value="Sigma54_CBD"/>
    <property type="match status" value="1"/>
</dbReference>
<dbReference type="PRINTS" id="PR00045">
    <property type="entry name" value="SIGMA54FCT"/>
</dbReference>
<evidence type="ECO:0000256" key="7">
    <source>
        <dbReference type="ARBA" id="ARBA00023125"/>
    </source>
</evidence>
<dbReference type="GO" id="GO:0001216">
    <property type="term" value="F:DNA-binding transcription activator activity"/>
    <property type="evidence" value="ECO:0007669"/>
    <property type="project" value="InterPro"/>
</dbReference>
<feature type="compositionally biased region" description="Gly residues" evidence="10">
    <location>
        <begin position="121"/>
        <end position="142"/>
    </location>
</feature>
<dbReference type="NCBIfam" id="NF004596">
    <property type="entry name" value="PRK05932.1-3"/>
    <property type="match status" value="1"/>
</dbReference>